<protein>
    <submittedName>
        <fullName evidence="9">ComEC family competence protein</fullName>
    </submittedName>
</protein>
<feature type="transmembrane region" description="Helical" evidence="6">
    <location>
        <begin position="385"/>
        <end position="402"/>
    </location>
</feature>
<comment type="subcellular location">
    <subcellularLocation>
        <location evidence="1">Cell membrane</location>
        <topology evidence="1">Multi-pass membrane protein</topology>
    </subcellularLocation>
</comment>
<dbReference type="PANTHER" id="PTHR30619:SF1">
    <property type="entry name" value="RECOMBINATION PROTEIN 2"/>
    <property type="match status" value="1"/>
</dbReference>
<reference evidence="9 10" key="1">
    <citation type="submission" date="2020-09" db="EMBL/GenBank/DDBJ databases">
        <authorList>
            <person name="Yoon J.-W."/>
        </authorList>
    </citation>
    <scope>NUCLEOTIDE SEQUENCE [LARGE SCALE GENOMIC DNA]</scope>
    <source>
        <strain evidence="9 10">KMU-140</strain>
    </source>
</reference>
<feature type="transmembrane region" description="Helical" evidence="6">
    <location>
        <begin position="408"/>
        <end position="427"/>
    </location>
</feature>
<dbReference type="PANTHER" id="PTHR30619">
    <property type="entry name" value="DNA INTERNALIZATION/COMPETENCE PROTEIN COMEC/REC2"/>
    <property type="match status" value="1"/>
</dbReference>
<evidence type="ECO:0000256" key="4">
    <source>
        <dbReference type="ARBA" id="ARBA00022989"/>
    </source>
</evidence>
<organism evidence="9 10">
    <name type="scientific">Erythrobacter rubeus</name>
    <dbReference type="NCBI Taxonomy" id="2760803"/>
    <lineage>
        <taxon>Bacteria</taxon>
        <taxon>Pseudomonadati</taxon>
        <taxon>Pseudomonadota</taxon>
        <taxon>Alphaproteobacteria</taxon>
        <taxon>Sphingomonadales</taxon>
        <taxon>Erythrobacteraceae</taxon>
        <taxon>Erythrobacter/Porphyrobacter group</taxon>
        <taxon>Erythrobacter</taxon>
    </lineage>
</organism>
<feature type="transmembrane region" description="Helical" evidence="6">
    <location>
        <begin position="110"/>
        <end position="127"/>
    </location>
</feature>
<accession>A0ABR8KTZ8</accession>
<evidence type="ECO:0000256" key="6">
    <source>
        <dbReference type="SAM" id="Phobius"/>
    </source>
</evidence>
<evidence type="ECO:0000256" key="5">
    <source>
        <dbReference type="ARBA" id="ARBA00023136"/>
    </source>
</evidence>
<evidence type="ECO:0000313" key="10">
    <source>
        <dbReference type="Proteomes" id="UP000635384"/>
    </source>
</evidence>
<feature type="transmembrane region" description="Helical" evidence="6">
    <location>
        <begin position="339"/>
        <end position="357"/>
    </location>
</feature>
<feature type="domain" description="ComEC/Rec2-related protein" evidence="7">
    <location>
        <begin position="282"/>
        <end position="561"/>
    </location>
</feature>
<name>A0ABR8KTZ8_9SPHN</name>
<keyword evidence="10" id="KW-1185">Reference proteome</keyword>
<feature type="transmembrane region" description="Helical" evidence="6">
    <location>
        <begin position="545"/>
        <end position="563"/>
    </location>
</feature>
<feature type="transmembrane region" description="Helical" evidence="6">
    <location>
        <begin position="476"/>
        <end position="502"/>
    </location>
</feature>
<keyword evidence="2" id="KW-1003">Cell membrane</keyword>
<gene>
    <name evidence="9" type="ORF">IB285_05535</name>
</gene>
<evidence type="ECO:0000259" key="8">
    <source>
        <dbReference type="Pfam" id="PF13567"/>
    </source>
</evidence>
<sequence length="742" mass="78782">MRDAPLVPLGDGAASGPVADDVAMQRPWQRAASLSSTPRRIADFAERFLADAGFDRAPWLAVVFAGGILTWFALASPWQWMGAMGCGVLIALGALAAWRGDDDRGHLRSALVASSLVFAAGIAVIWLRSETVGAEPINRPVVERVQGYVLEREDQPSRDRIRLTLAVRDAETGTARKIRVNVPSDTPGLAGEDGDGLTEGAVVRARVRLMPPASPMLPGAYDFARAAWFKGLAATGSVVGGIDIIEAAPPATGIAAIQRGLSAHVRERVSGSAGTIAAAFASGDRGAIAEADEDAMRDAGLTHLLSISGLHVSAVIAAAYLLALKLLALVPPIALRIRLPVAAAAVGALAGIGYTLLTGAEVPTVRSCAAAMLVLIALAMGRDALSLRMVATAAAFVMLLWPESVVGPSFQMSFSAVLAIVALHSSSPAKAFLAPREEPWVKQMGRRVTMLFVTGLVIEIALMPIVLFHFHRAGLYGAFANVIAIPLVTFVSMPLIALALFLDTVDAGAPAWWLVQHSLDALLGLAHMTASQPGAVKLMPQMDRLTIGLFVIGALWLALWNGSARLWGLVPAAVASVMLIGTPIPDILVGREGRHVGITIEGPRGERQLLSLRDSRSSYSRDNLLELASVTSDPIALPDWPGAECSDQFCVITIARGGRDWSLLMARNRDLVEERALAAACERSDIVIADRFLPRSCKPRWLKADRRLLVQTGGLAIDLKNERIATVAEGQGEHGWWRGEQP</sequence>
<dbReference type="InterPro" id="IPR004477">
    <property type="entry name" value="ComEC_N"/>
</dbReference>
<keyword evidence="3 6" id="KW-0812">Transmembrane</keyword>
<feature type="transmembrane region" description="Helical" evidence="6">
    <location>
        <begin position="304"/>
        <end position="327"/>
    </location>
</feature>
<feature type="transmembrane region" description="Helical" evidence="6">
    <location>
        <begin position="57"/>
        <end position="74"/>
    </location>
</feature>
<dbReference type="InterPro" id="IPR052159">
    <property type="entry name" value="Competence_DNA_uptake"/>
</dbReference>
<dbReference type="Proteomes" id="UP000635384">
    <property type="component" value="Unassembled WGS sequence"/>
</dbReference>
<keyword evidence="5 6" id="KW-0472">Membrane</keyword>
<feature type="transmembrane region" description="Helical" evidence="6">
    <location>
        <begin position="80"/>
        <end position="98"/>
    </location>
</feature>
<evidence type="ECO:0000256" key="3">
    <source>
        <dbReference type="ARBA" id="ARBA00022692"/>
    </source>
</evidence>
<keyword evidence="4 6" id="KW-1133">Transmembrane helix</keyword>
<evidence type="ECO:0000256" key="2">
    <source>
        <dbReference type="ARBA" id="ARBA00022475"/>
    </source>
</evidence>
<evidence type="ECO:0000256" key="1">
    <source>
        <dbReference type="ARBA" id="ARBA00004651"/>
    </source>
</evidence>
<dbReference type="NCBIfam" id="TIGR00360">
    <property type="entry name" value="ComEC_N-term"/>
    <property type="match status" value="1"/>
</dbReference>
<dbReference type="Pfam" id="PF03772">
    <property type="entry name" value="Competence"/>
    <property type="match status" value="1"/>
</dbReference>
<proteinExistence type="predicted"/>
<evidence type="ECO:0000313" key="9">
    <source>
        <dbReference type="EMBL" id="MBD2841722.1"/>
    </source>
</evidence>
<dbReference type="EMBL" id="JACXLC010000001">
    <property type="protein sequence ID" value="MBD2841722.1"/>
    <property type="molecule type" value="Genomic_DNA"/>
</dbReference>
<feature type="transmembrane region" description="Helical" evidence="6">
    <location>
        <begin position="363"/>
        <end position="380"/>
    </location>
</feature>
<evidence type="ECO:0000259" key="7">
    <source>
        <dbReference type="Pfam" id="PF03772"/>
    </source>
</evidence>
<comment type="caution">
    <text evidence="9">The sequence shown here is derived from an EMBL/GenBank/DDBJ whole genome shotgun (WGS) entry which is preliminary data.</text>
</comment>
<feature type="domain" description="DUF4131" evidence="8">
    <location>
        <begin position="76"/>
        <end position="243"/>
    </location>
</feature>
<dbReference type="Pfam" id="PF13567">
    <property type="entry name" value="DUF4131"/>
    <property type="match status" value="1"/>
</dbReference>
<feature type="transmembrane region" description="Helical" evidence="6">
    <location>
        <begin position="448"/>
        <end position="470"/>
    </location>
</feature>
<dbReference type="InterPro" id="IPR025405">
    <property type="entry name" value="DUF4131"/>
</dbReference>